<dbReference type="SUPFAM" id="SSF81383">
    <property type="entry name" value="F-box domain"/>
    <property type="match status" value="1"/>
</dbReference>
<comment type="caution">
    <text evidence="2">The sequence shown here is derived from an EMBL/GenBank/DDBJ whole genome shotgun (WGS) entry which is preliminary data.</text>
</comment>
<reference evidence="2" key="1">
    <citation type="journal article" date="2021" name="Nat. Commun.">
        <title>Genetic determinants of endophytism in the Arabidopsis root mycobiome.</title>
        <authorList>
            <person name="Mesny F."/>
            <person name="Miyauchi S."/>
            <person name="Thiergart T."/>
            <person name="Pickel B."/>
            <person name="Atanasova L."/>
            <person name="Karlsson M."/>
            <person name="Huettel B."/>
            <person name="Barry K.W."/>
            <person name="Haridas S."/>
            <person name="Chen C."/>
            <person name="Bauer D."/>
            <person name="Andreopoulos W."/>
            <person name="Pangilinan J."/>
            <person name="LaButti K."/>
            <person name="Riley R."/>
            <person name="Lipzen A."/>
            <person name="Clum A."/>
            <person name="Drula E."/>
            <person name="Henrissat B."/>
            <person name="Kohler A."/>
            <person name="Grigoriev I.V."/>
            <person name="Martin F.M."/>
            <person name="Hacquard S."/>
        </authorList>
    </citation>
    <scope>NUCLEOTIDE SEQUENCE</scope>
    <source>
        <strain evidence="2">MPI-CAGE-AT-0021</strain>
    </source>
</reference>
<organism evidence="2 3">
    <name type="scientific">Dactylonectria estremocensis</name>
    <dbReference type="NCBI Taxonomy" id="1079267"/>
    <lineage>
        <taxon>Eukaryota</taxon>
        <taxon>Fungi</taxon>
        <taxon>Dikarya</taxon>
        <taxon>Ascomycota</taxon>
        <taxon>Pezizomycotina</taxon>
        <taxon>Sordariomycetes</taxon>
        <taxon>Hypocreomycetidae</taxon>
        <taxon>Hypocreales</taxon>
        <taxon>Nectriaceae</taxon>
        <taxon>Dactylonectria</taxon>
    </lineage>
</organism>
<evidence type="ECO:0000313" key="3">
    <source>
        <dbReference type="Proteomes" id="UP000717696"/>
    </source>
</evidence>
<dbReference type="EMBL" id="JAGMUU010000035">
    <property type="protein sequence ID" value="KAH7116612.1"/>
    <property type="molecule type" value="Genomic_DNA"/>
</dbReference>
<gene>
    <name evidence="2" type="ORF">B0J13DRAFT_571305</name>
</gene>
<sequence length="558" mass="64799">MDPPDAKEQTSRASLVHLPLEILQLILSELPNCDLKGLRATCIHLSRVVELRFSRVFLSASPRDVNVFRAVADHEQLRKNIVEIVYDDARFAHEMHSTDRNYYIHDDAAFRHYKRQEYQELGDPSASGIPAWYRRIYRYNSFTIDQYGRKDVKRLHHYEVIKRFKVRTNVTESYRLYQMLLREQDQVIDTNSDEEALQYGLERFPNLQRVTITLAAHGSPLRPLYETPMIRSLPRGFNYPLPRGWPVAKDHDNTPEAEPWAGDGEAQWRGFHLVIRVVARFGREHPAARLCEFVIDTNDLLTGIDCRIFEEGDGVVYNDLVDILSRPGFSRIELALFINGQDATRWQTFRSGHLQRALQAAPGLESIRLATNLGNDEDFNLWDQGDNDVQFIPLRNIFPVDTWSHLRDFGLFRVIVKQGDLIDLLLALSPTLQTVELSFLVFLEQGSHEGLLEDMRSTLGWRERSPEKRPRLTIHARQQNQMPGMHNRVSREAEDFLYGEGENPFCGCNIELGTGTTVDTFDPYYERPHVPYTQLMVMGYLAKDDWWMKNHEGKPETW</sequence>
<protein>
    <recommendedName>
        <fullName evidence="1">F-box domain-containing protein</fullName>
    </recommendedName>
</protein>
<evidence type="ECO:0000313" key="2">
    <source>
        <dbReference type="EMBL" id="KAH7116612.1"/>
    </source>
</evidence>
<dbReference type="Proteomes" id="UP000717696">
    <property type="component" value="Unassembled WGS sequence"/>
</dbReference>
<dbReference type="OrthoDB" id="5422579at2759"/>
<dbReference type="PROSITE" id="PS50181">
    <property type="entry name" value="FBOX"/>
    <property type="match status" value="1"/>
</dbReference>
<evidence type="ECO:0000259" key="1">
    <source>
        <dbReference type="PROSITE" id="PS50181"/>
    </source>
</evidence>
<keyword evidence="3" id="KW-1185">Reference proteome</keyword>
<accession>A0A9P9IE72</accession>
<dbReference type="AlphaFoldDB" id="A0A9P9IE72"/>
<proteinExistence type="predicted"/>
<dbReference type="InterPro" id="IPR036047">
    <property type="entry name" value="F-box-like_dom_sf"/>
</dbReference>
<feature type="domain" description="F-box" evidence="1">
    <location>
        <begin position="12"/>
        <end position="60"/>
    </location>
</feature>
<name>A0A9P9IE72_9HYPO</name>
<dbReference type="InterPro" id="IPR001810">
    <property type="entry name" value="F-box_dom"/>
</dbReference>
<dbReference type="CDD" id="cd09917">
    <property type="entry name" value="F-box_SF"/>
    <property type="match status" value="1"/>
</dbReference>